<accession>A0A0A2J7T2</accession>
<dbReference type="Proteomes" id="UP000030143">
    <property type="component" value="Unassembled WGS sequence"/>
</dbReference>
<dbReference type="HOGENOM" id="CLU_1993388_0_0_1"/>
<evidence type="ECO:0000313" key="2">
    <source>
        <dbReference type="Proteomes" id="UP000030143"/>
    </source>
</evidence>
<dbReference type="GeneID" id="27673740"/>
<sequence>MSFLQIRPAFKFSTNIFGQLEAAGTTYFDGFIAVPGNRAHIESMPGFVPTVVATAIDVDSRYVEIVLGERSHLDATIQLTGPFYLYTLTQGEPSYVGEGALQGWLWADNQYEISELPRWSEESDF</sequence>
<protein>
    <submittedName>
        <fullName evidence="1">Uncharacterized protein</fullName>
    </submittedName>
</protein>
<dbReference type="RefSeq" id="XP_016594430.1">
    <property type="nucleotide sequence ID" value="XM_016738321.1"/>
</dbReference>
<dbReference type="VEuPathDB" id="FungiDB:PEXP_006550"/>
<proteinExistence type="predicted"/>
<comment type="caution">
    <text evidence="1">The sequence shown here is derived from an EMBL/GenBank/DDBJ whole genome shotgun (WGS) entry which is preliminary data.</text>
</comment>
<dbReference type="AlphaFoldDB" id="A0A0A2J7T2"/>
<organism evidence="1 2">
    <name type="scientific">Penicillium expansum</name>
    <name type="common">Blue mold rot fungus</name>
    <dbReference type="NCBI Taxonomy" id="27334"/>
    <lineage>
        <taxon>Eukaryota</taxon>
        <taxon>Fungi</taxon>
        <taxon>Dikarya</taxon>
        <taxon>Ascomycota</taxon>
        <taxon>Pezizomycotina</taxon>
        <taxon>Eurotiomycetes</taxon>
        <taxon>Eurotiomycetidae</taxon>
        <taxon>Eurotiales</taxon>
        <taxon>Aspergillaceae</taxon>
        <taxon>Penicillium</taxon>
    </lineage>
</organism>
<reference evidence="1 2" key="1">
    <citation type="journal article" date="2015" name="Mol. Plant Microbe Interact.">
        <title>Genome, transcriptome, and functional analyses of Penicillium expansum provide new insights into secondary metabolism and pathogenicity.</title>
        <authorList>
            <person name="Ballester A.R."/>
            <person name="Marcet-Houben M."/>
            <person name="Levin E."/>
            <person name="Sela N."/>
            <person name="Selma-Lazaro C."/>
            <person name="Carmona L."/>
            <person name="Wisniewski M."/>
            <person name="Droby S."/>
            <person name="Gonzalez-Candelas L."/>
            <person name="Gabaldon T."/>
        </authorList>
    </citation>
    <scope>NUCLEOTIDE SEQUENCE [LARGE SCALE GENOMIC DNA]</scope>
    <source>
        <strain evidence="1 2">MD-8</strain>
    </source>
</reference>
<name>A0A0A2J7T2_PENEN</name>
<dbReference type="EMBL" id="JQFZ01000288">
    <property type="protein sequence ID" value="KGO51477.1"/>
    <property type="molecule type" value="Genomic_DNA"/>
</dbReference>
<gene>
    <name evidence="1" type="ORF">PEX2_010440</name>
</gene>
<keyword evidence="2" id="KW-1185">Reference proteome</keyword>
<evidence type="ECO:0000313" key="1">
    <source>
        <dbReference type="EMBL" id="KGO51477.1"/>
    </source>
</evidence>